<reference evidence="3" key="1">
    <citation type="submission" date="2020-11" db="EMBL/GenBank/DDBJ databases">
        <authorList>
            <consortium name="DOE Joint Genome Institute"/>
            <person name="Ahrendt S."/>
            <person name="Riley R."/>
            <person name="Andreopoulos W."/>
            <person name="LaButti K."/>
            <person name="Pangilinan J."/>
            <person name="Ruiz-duenas F.J."/>
            <person name="Barrasa J.M."/>
            <person name="Sanchez-Garcia M."/>
            <person name="Camarero S."/>
            <person name="Miyauchi S."/>
            <person name="Serrano A."/>
            <person name="Linde D."/>
            <person name="Babiker R."/>
            <person name="Drula E."/>
            <person name="Ayuso-Fernandez I."/>
            <person name="Pacheco R."/>
            <person name="Padilla G."/>
            <person name="Ferreira P."/>
            <person name="Barriuso J."/>
            <person name="Kellner H."/>
            <person name="Castanera R."/>
            <person name="Alfaro M."/>
            <person name="Ramirez L."/>
            <person name="Pisabarro A.G."/>
            <person name="Kuo A."/>
            <person name="Tritt A."/>
            <person name="Lipzen A."/>
            <person name="He G."/>
            <person name="Yan M."/>
            <person name="Ng V."/>
            <person name="Cullen D."/>
            <person name="Martin F."/>
            <person name="Rosso M.-N."/>
            <person name="Henrissat B."/>
            <person name="Hibbett D."/>
            <person name="Martinez A.T."/>
            <person name="Grigoriev I.V."/>
        </authorList>
    </citation>
    <scope>NUCLEOTIDE SEQUENCE</scope>
    <source>
        <strain evidence="3">AH 44721</strain>
    </source>
</reference>
<protein>
    <submittedName>
        <fullName evidence="3">SprT-like family-domain-containing protein</fullName>
    </submittedName>
</protein>
<dbReference type="InterPro" id="IPR006640">
    <property type="entry name" value="SprT-like_domain"/>
</dbReference>
<proteinExistence type="predicted"/>
<dbReference type="Pfam" id="PF10263">
    <property type="entry name" value="SprT-like"/>
    <property type="match status" value="1"/>
</dbReference>
<dbReference type="OrthoDB" id="20772at2759"/>
<comment type="caution">
    <text evidence="3">The sequence shown here is derived from an EMBL/GenBank/DDBJ whole genome shotgun (WGS) entry which is preliminary data.</text>
</comment>
<evidence type="ECO:0000256" key="1">
    <source>
        <dbReference type="SAM" id="MobiDB-lite"/>
    </source>
</evidence>
<dbReference type="GO" id="GO:0006950">
    <property type="term" value="P:response to stress"/>
    <property type="evidence" value="ECO:0007669"/>
    <property type="project" value="UniProtKB-ARBA"/>
</dbReference>
<evidence type="ECO:0000313" key="4">
    <source>
        <dbReference type="Proteomes" id="UP000724874"/>
    </source>
</evidence>
<evidence type="ECO:0000313" key="3">
    <source>
        <dbReference type="EMBL" id="KAF8912916.1"/>
    </source>
</evidence>
<dbReference type="Proteomes" id="UP000724874">
    <property type="component" value="Unassembled WGS sequence"/>
</dbReference>
<sequence length="247" mass="28379">MLSELPMKSQKPSNHCQPPPKIPPLAAALSEVIPDSEEEPRLRPNTKRALLEAELKRRKEFAQILFTDLNQLVFKQGLPANTQLNWNKRLLTTAGRAKFHRSREGIQTTEIELAEKILDCDERIRNTLSHEMCHLATWVIDKKVDEHHGRLFKSWASLIMKKRPDIHVSVKHDYEISYPFEWKCEKCAKIYGRFSKSIRPDECVCGACKEGTLIPLFTTRTPSKKAIKFSRMGAAKPQGNQLLSEIH</sequence>
<gene>
    <name evidence="3" type="ORF">CPB84DRAFT_1811907</name>
</gene>
<dbReference type="EMBL" id="JADNYJ010000002">
    <property type="protein sequence ID" value="KAF8912916.1"/>
    <property type="molecule type" value="Genomic_DNA"/>
</dbReference>
<feature type="region of interest" description="Disordered" evidence="1">
    <location>
        <begin position="1"/>
        <end position="26"/>
    </location>
</feature>
<dbReference type="PANTHER" id="PTHR23099:SF0">
    <property type="entry name" value="GERM CELL NUCLEAR ACIDIC PROTEIN"/>
    <property type="match status" value="1"/>
</dbReference>
<feature type="domain" description="SprT-like" evidence="2">
    <location>
        <begin position="59"/>
        <end position="216"/>
    </location>
</feature>
<dbReference type="AlphaFoldDB" id="A0A9P5NYE9"/>
<accession>A0A9P5NYE9</accession>
<dbReference type="GO" id="GO:0005634">
    <property type="term" value="C:nucleus"/>
    <property type="evidence" value="ECO:0007669"/>
    <property type="project" value="TreeGrafter"/>
</dbReference>
<dbReference type="PANTHER" id="PTHR23099">
    <property type="entry name" value="TRANSCRIPTIONAL REGULATOR"/>
    <property type="match status" value="1"/>
</dbReference>
<evidence type="ECO:0000259" key="2">
    <source>
        <dbReference type="SMART" id="SM00731"/>
    </source>
</evidence>
<dbReference type="SMART" id="SM00731">
    <property type="entry name" value="SprT"/>
    <property type="match status" value="1"/>
</dbReference>
<name>A0A9P5NYE9_GYMJU</name>
<organism evidence="3 4">
    <name type="scientific">Gymnopilus junonius</name>
    <name type="common">Spectacular rustgill mushroom</name>
    <name type="synonym">Gymnopilus spectabilis subsp. junonius</name>
    <dbReference type="NCBI Taxonomy" id="109634"/>
    <lineage>
        <taxon>Eukaryota</taxon>
        <taxon>Fungi</taxon>
        <taxon>Dikarya</taxon>
        <taxon>Basidiomycota</taxon>
        <taxon>Agaricomycotina</taxon>
        <taxon>Agaricomycetes</taxon>
        <taxon>Agaricomycetidae</taxon>
        <taxon>Agaricales</taxon>
        <taxon>Agaricineae</taxon>
        <taxon>Hymenogastraceae</taxon>
        <taxon>Gymnopilus</taxon>
    </lineage>
</organism>
<keyword evidence="4" id="KW-1185">Reference proteome</keyword>